<evidence type="ECO:0000256" key="2">
    <source>
        <dbReference type="SAM" id="Phobius"/>
    </source>
</evidence>
<feature type="transmembrane region" description="Helical" evidence="2">
    <location>
        <begin position="268"/>
        <end position="289"/>
    </location>
</feature>
<feature type="transmembrane region" description="Helical" evidence="2">
    <location>
        <begin position="120"/>
        <end position="142"/>
    </location>
</feature>
<feature type="region of interest" description="Disordered" evidence="1">
    <location>
        <begin position="1"/>
        <end position="21"/>
    </location>
</feature>
<dbReference type="RefSeq" id="WP_294168705.1">
    <property type="nucleotide sequence ID" value="NZ_CADCWA010000062.1"/>
</dbReference>
<sequence>MDSHPDTPRNRGDKDAPHFSPVNPAEDLRTIQINQINWGAVLAGVAVGLITQLVLNMLGVGIGLATLDPGTSDNPSAGGLGIGAGIWWVLSGIIASFLGGWIAGRLAGKPRESTGGLHGLTAWAVTALIVIYMLTSALGSILGGALGVVGNAASGVASTASTAATAAAPAAAGQGGEIVDVVQNQVREATGGVDISDTAGAVISGATSDDPAERAQARERAAQAYARSQGVPIEQARVEVARTEQRVGAGATQVRETATRAADTATTAASTAALVSAISLLLGALAAWFGGRKGAVQPTVTRAAGTSVGSSSAGTSRVDPV</sequence>
<evidence type="ECO:0008006" key="4">
    <source>
        <dbReference type="Google" id="ProtNLM"/>
    </source>
</evidence>
<proteinExistence type="predicted"/>
<feature type="region of interest" description="Disordered" evidence="1">
    <location>
        <begin position="302"/>
        <end position="321"/>
    </location>
</feature>
<dbReference type="EMBL" id="CADCWA010000062">
    <property type="protein sequence ID" value="CAA9511669.1"/>
    <property type="molecule type" value="Genomic_DNA"/>
</dbReference>
<feature type="transmembrane region" description="Helical" evidence="2">
    <location>
        <begin position="38"/>
        <end position="65"/>
    </location>
</feature>
<feature type="transmembrane region" description="Helical" evidence="2">
    <location>
        <begin position="85"/>
        <end position="108"/>
    </location>
</feature>
<keyword evidence="2" id="KW-0472">Membrane</keyword>
<protein>
    <recommendedName>
        <fullName evidence="4">PhnA-like protein</fullName>
    </recommendedName>
</protein>
<feature type="compositionally biased region" description="Basic and acidic residues" evidence="1">
    <location>
        <begin position="1"/>
        <end position="17"/>
    </location>
</feature>
<dbReference type="AlphaFoldDB" id="A0A6J4T2K9"/>
<accession>A0A6J4T2K9</accession>
<reference evidence="3" key="1">
    <citation type="submission" date="2020-02" db="EMBL/GenBank/DDBJ databases">
        <authorList>
            <person name="Meier V. D."/>
        </authorList>
    </citation>
    <scope>NUCLEOTIDE SEQUENCE</scope>
    <source>
        <strain evidence="3">AVDCRST_MAG31</strain>
    </source>
</reference>
<organism evidence="3">
    <name type="scientific">uncultured Sphingomonas sp</name>
    <dbReference type="NCBI Taxonomy" id="158754"/>
    <lineage>
        <taxon>Bacteria</taxon>
        <taxon>Pseudomonadati</taxon>
        <taxon>Pseudomonadota</taxon>
        <taxon>Alphaproteobacteria</taxon>
        <taxon>Sphingomonadales</taxon>
        <taxon>Sphingomonadaceae</taxon>
        <taxon>Sphingomonas</taxon>
        <taxon>environmental samples</taxon>
    </lineage>
</organism>
<keyword evidence="2" id="KW-0812">Transmembrane</keyword>
<gene>
    <name evidence="3" type="ORF">AVDCRST_MAG31-931</name>
</gene>
<keyword evidence="2" id="KW-1133">Transmembrane helix</keyword>
<name>A0A6J4T2K9_9SPHN</name>
<evidence type="ECO:0000256" key="1">
    <source>
        <dbReference type="SAM" id="MobiDB-lite"/>
    </source>
</evidence>
<evidence type="ECO:0000313" key="3">
    <source>
        <dbReference type="EMBL" id="CAA9511669.1"/>
    </source>
</evidence>